<dbReference type="AlphaFoldDB" id="A0A0S4J024"/>
<dbReference type="GO" id="GO:0051537">
    <property type="term" value="F:2 iron, 2 sulfur cluster binding"/>
    <property type="evidence" value="ECO:0007669"/>
    <property type="project" value="UniProtKB-KW"/>
</dbReference>
<evidence type="ECO:0000259" key="7">
    <source>
        <dbReference type="PROSITE" id="PS51085"/>
    </source>
</evidence>
<dbReference type="SUPFAM" id="SSF54292">
    <property type="entry name" value="2Fe-2S ferredoxin-like"/>
    <property type="match status" value="1"/>
</dbReference>
<dbReference type="OMA" id="DFTECAR"/>
<feature type="domain" description="2Fe-2S ferredoxin-type" evidence="7">
    <location>
        <begin position="47"/>
        <end position="150"/>
    </location>
</feature>
<keyword evidence="5" id="KW-0411">Iron-sulfur</keyword>
<dbReference type="PANTHER" id="PTHR23426:SF65">
    <property type="entry name" value="FERREDOXIN-2, MITOCHONDRIAL"/>
    <property type="match status" value="1"/>
</dbReference>
<keyword evidence="2" id="KW-0001">2Fe-2S</keyword>
<dbReference type="GO" id="GO:0046872">
    <property type="term" value="F:metal ion binding"/>
    <property type="evidence" value="ECO:0007669"/>
    <property type="project" value="UniProtKB-KW"/>
</dbReference>
<dbReference type="GO" id="GO:0009055">
    <property type="term" value="F:electron transfer activity"/>
    <property type="evidence" value="ECO:0007669"/>
    <property type="project" value="TreeGrafter"/>
</dbReference>
<dbReference type="InterPro" id="IPR001055">
    <property type="entry name" value="Adrenodoxin-like"/>
</dbReference>
<keyword evidence="3" id="KW-0479">Metal-binding</keyword>
<dbReference type="InterPro" id="IPR036010">
    <property type="entry name" value="2Fe-2S_ferredoxin-like_sf"/>
</dbReference>
<dbReference type="Pfam" id="PF00111">
    <property type="entry name" value="Fer2"/>
    <property type="match status" value="1"/>
</dbReference>
<dbReference type="PRINTS" id="PR00355">
    <property type="entry name" value="ADRENODOXIN"/>
</dbReference>
<keyword evidence="9" id="KW-1185">Reference proteome</keyword>
<dbReference type="Gene3D" id="3.10.20.30">
    <property type="match status" value="1"/>
</dbReference>
<dbReference type="InterPro" id="IPR012675">
    <property type="entry name" value="Beta-grasp_dom_sf"/>
</dbReference>
<organism evidence="8 9">
    <name type="scientific">Bodo saltans</name>
    <name type="common">Flagellated protozoan</name>
    <dbReference type="NCBI Taxonomy" id="75058"/>
    <lineage>
        <taxon>Eukaryota</taxon>
        <taxon>Discoba</taxon>
        <taxon>Euglenozoa</taxon>
        <taxon>Kinetoplastea</taxon>
        <taxon>Metakinetoplastina</taxon>
        <taxon>Eubodonida</taxon>
        <taxon>Bodonidae</taxon>
        <taxon>Bodo</taxon>
    </lineage>
</organism>
<dbReference type="EMBL" id="CYKH01000788">
    <property type="protein sequence ID" value="CUG39823.1"/>
    <property type="molecule type" value="Genomic_DNA"/>
</dbReference>
<evidence type="ECO:0000256" key="5">
    <source>
        <dbReference type="ARBA" id="ARBA00023014"/>
    </source>
</evidence>
<name>A0A0S4J024_BODSA</name>
<protein>
    <submittedName>
        <fullName evidence="8">Adrenodoxin, putative</fullName>
    </submittedName>
</protein>
<reference evidence="9" key="1">
    <citation type="submission" date="2015-09" db="EMBL/GenBank/DDBJ databases">
        <authorList>
            <consortium name="Pathogen Informatics"/>
        </authorList>
    </citation>
    <scope>NUCLEOTIDE SEQUENCE [LARGE SCALE GENOMIC DNA]</scope>
    <source>
        <strain evidence="9">Lake Konstanz</strain>
    </source>
</reference>
<dbReference type="Proteomes" id="UP000051952">
    <property type="component" value="Unassembled WGS sequence"/>
</dbReference>
<evidence type="ECO:0000313" key="8">
    <source>
        <dbReference type="EMBL" id="CUG39823.1"/>
    </source>
</evidence>
<accession>A0A0S4J024</accession>
<comment type="cofactor">
    <cofactor evidence="6">
        <name>[2Fe-2S] cluster</name>
        <dbReference type="ChEBI" id="CHEBI:190135"/>
    </cofactor>
</comment>
<dbReference type="PROSITE" id="PS00814">
    <property type="entry name" value="ADX"/>
    <property type="match status" value="1"/>
</dbReference>
<dbReference type="VEuPathDB" id="TriTrypDB:BSAL_78835"/>
<dbReference type="GO" id="GO:0005739">
    <property type="term" value="C:mitochondrion"/>
    <property type="evidence" value="ECO:0007669"/>
    <property type="project" value="TreeGrafter"/>
</dbReference>
<dbReference type="OrthoDB" id="268593at2759"/>
<proteinExistence type="inferred from homology"/>
<dbReference type="CDD" id="cd00207">
    <property type="entry name" value="fer2"/>
    <property type="match status" value="1"/>
</dbReference>
<comment type="similarity">
    <text evidence="1">Belongs to the adrenodoxin/putidaredoxin family.</text>
</comment>
<dbReference type="InterPro" id="IPR018298">
    <property type="entry name" value="Adrenodoxin_Fe-S_BS"/>
</dbReference>
<evidence type="ECO:0000256" key="1">
    <source>
        <dbReference type="ARBA" id="ARBA00010914"/>
    </source>
</evidence>
<dbReference type="GO" id="GO:0140647">
    <property type="term" value="P:P450-containing electron transport chain"/>
    <property type="evidence" value="ECO:0007669"/>
    <property type="project" value="InterPro"/>
</dbReference>
<evidence type="ECO:0000256" key="4">
    <source>
        <dbReference type="ARBA" id="ARBA00023004"/>
    </source>
</evidence>
<evidence type="ECO:0000256" key="6">
    <source>
        <dbReference type="ARBA" id="ARBA00034078"/>
    </source>
</evidence>
<keyword evidence="4" id="KW-0408">Iron</keyword>
<evidence type="ECO:0000256" key="2">
    <source>
        <dbReference type="ARBA" id="ARBA00022714"/>
    </source>
</evidence>
<evidence type="ECO:0000256" key="3">
    <source>
        <dbReference type="ARBA" id="ARBA00022723"/>
    </source>
</evidence>
<dbReference type="InterPro" id="IPR001041">
    <property type="entry name" value="2Fe-2S_ferredoxin-type"/>
</dbReference>
<evidence type="ECO:0000313" key="9">
    <source>
        <dbReference type="Proteomes" id="UP000051952"/>
    </source>
</evidence>
<sequence length="155" mass="16676">MQRMMLNSCRRWGMSMTPSAVFVTSSRFASTTTTTPPSSAAGTTMKVKVTFITQDGTKVPISVPVGMTLMEAARDIAKIDVEAACDGTCACSTCHMYLSEAHFKTLGDPSEDELDMLDLAPAPKPTSRLSCQVQITKEMDGLEATLPKETSNQLS</sequence>
<dbReference type="PANTHER" id="PTHR23426">
    <property type="entry name" value="FERREDOXIN/ADRENODOXIN"/>
    <property type="match status" value="1"/>
</dbReference>
<dbReference type="PROSITE" id="PS51085">
    <property type="entry name" value="2FE2S_FER_2"/>
    <property type="match status" value="1"/>
</dbReference>
<gene>
    <name evidence="8" type="ORF">BSAL_78835</name>
</gene>